<evidence type="ECO:0000313" key="14">
    <source>
        <dbReference type="Proteomes" id="UP000267027"/>
    </source>
</evidence>
<feature type="domain" description="COS" evidence="12">
    <location>
        <begin position="309"/>
        <end position="368"/>
    </location>
</feature>
<keyword evidence="2" id="KW-0479">Metal-binding</keyword>
<keyword evidence="5" id="KW-0862">Zinc</keyword>
<dbReference type="Proteomes" id="UP000267027">
    <property type="component" value="Unassembled WGS sequence"/>
</dbReference>
<evidence type="ECO:0000256" key="8">
    <source>
        <dbReference type="SAM" id="Coils"/>
    </source>
</evidence>
<evidence type="ECO:0000259" key="11">
    <source>
        <dbReference type="PROSITE" id="PS50853"/>
    </source>
</evidence>
<dbReference type="EMBL" id="UYYA01000029">
    <property type="protein sequence ID" value="VDM51914.1"/>
    <property type="molecule type" value="Genomic_DNA"/>
</dbReference>
<evidence type="ECO:0000313" key="15">
    <source>
        <dbReference type="WBParaSite" id="ACOC_0000032801-mRNA-1"/>
    </source>
</evidence>
<dbReference type="SUPFAM" id="SSF57850">
    <property type="entry name" value="RING/U-box"/>
    <property type="match status" value="1"/>
</dbReference>
<dbReference type="Gene3D" id="3.30.40.10">
    <property type="entry name" value="Zinc/RING finger domain, C3HC4 (zinc finger)"/>
    <property type="match status" value="1"/>
</dbReference>
<dbReference type="Pfam" id="PF00041">
    <property type="entry name" value="fn3"/>
    <property type="match status" value="1"/>
</dbReference>
<feature type="region of interest" description="Disordered" evidence="9">
    <location>
        <begin position="53"/>
        <end position="73"/>
    </location>
</feature>
<reference evidence="13 14" key="2">
    <citation type="submission" date="2018-11" db="EMBL/GenBank/DDBJ databases">
        <authorList>
            <consortium name="Pathogen Informatics"/>
        </authorList>
    </citation>
    <scope>NUCLEOTIDE SEQUENCE [LARGE SCALE GENOMIC DNA]</scope>
    <source>
        <strain evidence="13 14">Costa Rica</strain>
    </source>
</reference>
<sequence length="645" mass="71440">MEEELRCSQCRKFFEDPILLLCGHCYCRRCALKAQQPSSSVRPATPLGPSPLFPQILSSSPMSPHSSSSGASDTISLCVSDTDHDSDKMSVLSETDSGVVCTRASRPSSIVGPPIPRLPSILTPSTSGVIVPCGVCQKPSYYCDEVAISNAPVNIAIQNVISRYLGQHPHLAPKDQQSTEEPNKEPVCQEIKHASHDVQALSTTCKAQKAELSTTLQQLSEKARTATEEIGRLKQMHDNLNNTCNDFKSNLCIQIDALVEQLQMRKEQLICHVEEQKDHKKQVLREQISRCTAKLSRTTGLIQFCIEALKEPDPATYLQHSAALLHRSTSQEFLWHREMKTKPDVDPEFVLNLDTKHLQYSIQTLDFAQLKVPSPPFIDTAECSAENNSVTVVWRPRQDGCAVDGYSLEIDTGREDGKYKEVYCGRDTICTIDGLHFNTVYTARVKAFNAAGDSEYSEPICLQTAEVAWFQLTKSPSQRDMQLSNECSSLTGTSIEYRTVLGSIAFSKGIHYWEVSIDRHDGNADVVVGVAQPTVNRSTMLGKDLHGWSMYVDDERSWYLHNETHHSRVVGGIGKGSVIGVKLDCNRGELEFTINDRKRIFEKSSLAFSNLPRGLYYPAFSVNCNSAITVHTGLGAPSTSSSDSE</sequence>
<dbReference type="OMA" id="HSTNETE"/>
<dbReference type="FunFam" id="2.60.40.10:FF:000178">
    <property type="entry name" value="E3 ubiquitin-protein ligase TRIM9 isoform X1"/>
    <property type="match status" value="1"/>
</dbReference>
<dbReference type="PROSITE" id="PS00518">
    <property type="entry name" value="ZF_RING_1"/>
    <property type="match status" value="1"/>
</dbReference>
<dbReference type="PANTHER" id="PTHR24099">
    <property type="entry name" value="E3 UBIQUITIN-PROTEIN LIGASE TRIM36-RELATED"/>
    <property type="match status" value="1"/>
</dbReference>
<dbReference type="InterPro" id="IPR003961">
    <property type="entry name" value="FN3_dom"/>
</dbReference>
<dbReference type="CDD" id="cd00063">
    <property type="entry name" value="FN3"/>
    <property type="match status" value="1"/>
</dbReference>
<evidence type="ECO:0000256" key="1">
    <source>
        <dbReference type="ARBA" id="ARBA00004245"/>
    </source>
</evidence>
<dbReference type="InterPro" id="IPR036116">
    <property type="entry name" value="FN3_sf"/>
</dbReference>
<gene>
    <name evidence="13" type="ORF">ACOC_LOCUS329</name>
</gene>
<dbReference type="InterPro" id="IPR050617">
    <property type="entry name" value="E3_ligase_FN3/SPRY"/>
</dbReference>
<dbReference type="InterPro" id="IPR043136">
    <property type="entry name" value="B30.2/SPRY_sf"/>
</dbReference>
<feature type="domain" description="Fibronectin type-III" evidence="11">
    <location>
        <begin position="372"/>
        <end position="467"/>
    </location>
</feature>
<comment type="subcellular location">
    <subcellularLocation>
        <location evidence="1">Cytoplasm</location>
        <location evidence="1">Cytoskeleton</location>
    </subcellularLocation>
</comment>
<dbReference type="SMART" id="SM00060">
    <property type="entry name" value="FN3"/>
    <property type="match status" value="1"/>
</dbReference>
<dbReference type="Gene3D" id="1.20.5.170">
    <property type="match status" value="1"/>
</dbReference>
<reference evidence="15" key="1">
    <citation type="submission" date="2016-04" db="UniProtKB">
        <authorList>
            <consortium name="WormBaseParasite"/>
        </authorList>
    </citation>
    <scope>IDENTIFICATION</scope>
</reference>
<evidence type="ECO:0000256" key="7">
    <source>
        <dbReference type="ARBA" id="ARBA00023212"/>
    </source>
</evidence>
<dbReference type="OrthoDB" id="295536at2759"/>
<dbReference type="InterPro" id="IPR003649">
    <property type="entry name" value="Bbox_C"/>
</dbReference>
<dbReference type="SUPFAM" id="SSF49265">
    <property type="entry name" value="Fibronectin type III"/>
    <property type="match status" value="1"/>
</dbReference>
<dbReference type="InterPro" id="IPR013320">
    <property type="entry name" value="ConA-like_dom_sf"/>
</dbReference>
<dbReference type="InterPro" id="IPR027370">
    <property type="entry name" value="Znf-RING_euk"/>
</dbReference>
<evidence type="ECO:0000256" key="6">
    <source>
        <dbReference type="ARBA" id="ARBA00023054"/>
    </source>
</evidence>
<feature type="compositionally biased region" description="Low complexity" evidence="9">
    <location>
        <begin position="58"/>
        <end position="72"/>
    </location>
</feature>
<keyword evidence="7" id="KW-0963">Cytoplasm</keyword>
<dbReference type="InterPro" id="IPR017903">
    <property type="entry name" value="COS_domain"/>
</dbReference>
<evidence type="ECO:0000259" key="12">
    <source>
        <dbReference type="PROSITE" id="PS51262"/>
    </source>
</evidence>
<evidence type="ECO:0000313" key="13">
    <source>
        <dbReference type="EMBL" id="VDM51914.1"/>
    </source>
</evidence>
<evidence type="ECO:0000256" key="3">
    <source>
        <dbReference type="ARBA" id="ARBA00022737"/>
    </source>
</evidence>
<dbReference type="GO" id="GO:0043005">
    <property type="term" value="C:neuron projection"/>
    <property type="evidence" value="ECO:0007669"/>
    <property type="project" value="TreeGrafter"/>
</dbReference>
<keyword evidence="14" id="KW-1185">Reference proteome</keyword>
<keyword evidence="3" id="KW-0677">Repeat</keyword>
<dbReference type="PROSITE" id="PS51262">
    <property type="entry name" value="COS"/>
    <property type="match status" value="1"/>
</dbReference>
<proteinExistence type="predicted"/>
<dbReference type="SUPFAM" id="SSF49899">
    <property type="entry name" value="Concanavalin A-like lectins/glucanases"/>
    <property type="match status" value="1"/>
</dbReference>
<evidence type="ECO:0000256" key="4">
    <source>
        <dbReference type="ARBA" id="ARBA00022771"/>
    </source>
</evidence>
<dbReference type="AlphaFoldDB" id="A0A158PD72"/>
<organism evidence="15">
    <name type="scientific">Angiostrongylus costaricensis</name>
    <name type="common">Nematode worm</name>
    <dbReference type="NCBI Taxonomy" id="334426"/>
    <lineage>
        <taxon>Eukaryota</taxon>
        <taxon>Metazoa</taxon>
        <taxon>Ecdysozoa</taxon>
        <taxon>Nematoda</taxon>
        <taxon>Chromadorea</taxon>
        <taxon>Rhabditida</taxon>
        <taxon>Rhabditina</taxon>
        <taxon>Rhabditomorpha</taxon>
        <taxon>Strongyloidea</taxon>
        <taxon>Metastrongylidae</taxon>
        <taxon>Angiostrongylus</taxon>
    </lineage>
</organism>
<dbReference type="PANTHER" id="PTHR24099:SF15">
    <property type="entry name" value="E3 UBIQUITIN-PROTEIN LIGASE TRIM9"/>
    <property type="match status" value="1"/>
</dbReference>
<dbReference type="CDD" id="cd12889">
    <property type="entry name" value="SPRY_PRY_TRIM67_9"/>
    <property type="match status" value="1"/>
</dbReference>
<dbReference type="GO" id="GO:0008270">
    <property type="term" value="F:zinc ion binding"/>
    <property type="evidence" value="ECO:0007669"/>
    <property type="project" value="UniProtKB-KW"/>
</dbReference>
<accession>A0A158PD72</accession>
<dbReference type="GO" id="GO:0005856">
    <property type="term" value="C:cytoskeleton"/>
    <property type="evidence" value="ECO:0007669"/>
    <property type="project" value="UniProtKB-SubCell"/>
</dbReference>
<dbReference type="InterPro" id="IPR003877">
    <property type="entry name" value="SPRY_dom"/>
</dbReference>
<dbReference type="InterPro" id="IPR001870">
    <property type="entry name" value="B30.2/SPRY"/>
</dbReference>
<dbReference type="Gene3D" id="2.60.120.920">
    <property type="match status" value="1"/>
</dbReference>
<dbReference type="Pfam" id="PF00622">
    <property type="entry name" value="SPRY"/>
    <property type="match status" value="1"/>
</dbReference>
<dbReference type="PROSITE" id="PS50853">
    <property type="entry name" value="FN3"/>
    <property type="match status" value="1"/>
</dbReference>
<dbReference type="SMART" id="SM00449">
    <property type="entry name" value="SPRY"/>
    <property type="match status" value="1"/>
</dbReference>
<dbReference type="InterPro" id="IPR013083">
    <property type="entry name" value="Znf_RING/FYVE/PHD"/>
</dbReference>
<dbReference type="PROSITE" id="PS50188">
    <property type="entry name" value="B302_SPRY"/>
    <property type="match status" value="1"/>
</dbReference>
<dbReference type="InterPro" id="IPR013783">
    <property type="entry name" value="Ig-like_fold"/>
</dbReference>
<dbReference type="GO" id="GO:0007411">
    <property type="term" value="P:axon guidance"/>
    <property type="evidence" value="ECO:0007669"/>
    <property type="project" value="TreeGrafter"/>
</dbReference>
<name>A0A158PD72_ANGCS</name>
<evidence type="ECO:0000256" key="2">
    <source>
        <dbReference type="ARBA" id="ARBA00022723"/>
    </source>
</evidence>
<dbReference type="SMART" id="SM00502">
    <property type="entry name" value="BBC"/>
    <property type="match status" value="1"/>
</dbReference>
<dbReference type="Pfam" id="PF13445">
    <property type="entry name" value="zf-RING_UBOX"/>
    <property type="match status" value="1"/>
</dbReference>
<dbReference type="Gene3D" id="2.60.40.10">
    <property type="entry name" value="Immunoglobulins"/>
    <property type="match status" value="1"/>
</dbReference>
<evidence type="ECO:0000259" key="10">
    <source>
        <dbReference type="PROSITE" id="PS50188"/>
    </source>
</evidence>
<keyword evidence="7" id="KW-0206">Cytoskeleton</keyword>
<dbReference type="WBParaSite" id="ACOC_0000032801-mRNA-1">
    <property type="protein sequence ID" value="ACOC_0000032801-mRNA-1"/>
    <property type="gene ID" value="ACOC_0000032801"/>
</dbReference>
<feature type="domain" description="B30.2/SPRY" evidence="10">
    <location>
        <begin position="449"/>
        <end position="639"/>
    </location>
</feature>
<evidence type="ECO:0000256" key="5">
    <source>
        <dbReference type="ARBA" id="ARBA00022833"/>
    </source>
</evidence>
<dbReference type="STRING" id="334426.A0A158PD72"/>
<protein>
    <submittedName>
        <fullName evidence="15">Tripartite motif-containing protein 18</fullName>
    </submittedName>
</protein>
<keyword evidence="6 8" id="KW-0175">Coiled coil</keyword>
<dbReference type="InterPro" id="IPR017907">
    <property type="entry name" value="Znf_RING_CS"/>
</dbReference>
<evidence type="ECO:0000256" key="9">
    <source>
        <dbReference type="SAM" id="MobiDB-lite"/>
    </source>
</evidence>
<feature type="coiled-coil region" evidence="8">
    <location>
        <begin position="209"/>
        <end position="279"/>
    </location>
</feature>
<keyword evidence="4" id="KW-0863">Zinc-finger</keyword>